<dbReference type="Proteomes" id="UP000237000">
    <property type="component" value="Unassembled WGS sequence"/>
</dbReference>
<evidence type="ECO:0000256" key="4">
    <source>
        <dbReference type="ARBA" id="ARBA00022701"/>
    </source>
</evidence>
<feature type="compositionally biased region" description="Basic and acidic residues" evidence="7">
    <location>
        <begin position="150"/>
        <end position="161"/>
    </location>
</feature>
<keyword evidence="4" id="KW-0493">Microtubule</keyword>
<evidence type="ECO:0000256" key="2">
    <source>
        <dbReference type="ARBA" id="ARBA00005885"/>
    </source>
</evidence>
<keyword evidence="10" id="KW-1185">Reference proteome</keyword>
<evidence type="ECO:0000256" key="1">
    <source>
        <dbReference type="ARBA" id="ARBA00004245"/>
    </source>
</evidence>
<dbReference type="InterPro" id="IPR027329">
    <property type="entry name" value="TPX2_C"/>
</dbReference>
<accession>A0A2P5E792</accession>
<evidence type="ECO:0000313" key="9">
    <source>
        <dbReference type="EMBL" id="PON81421.1"/>
    </source>
</evidence>
<evidence type="ECO:0000256" key="6">
    <source>
        <dbReference type="SAM" id="Coils"/>
    </source>
</evidence>
<feature type="compositionally biased region" description="Polar residues" evidence="7">
    <location>
        <begin position="388"/>
        <end position="422"/>
    </location>
</feature>
<dbReference type="EMBL" id="JXTC01000217">
    <property type="protein sequence ID" value="PON81421.1"/>
    <property type="molecule type" value="Genomic_DNA"/>
</dbReference>
<feature type="coiled-coil region" evidence="6">
    <location>
        <begin position="239"/>
        <end position="269"/>
    </location>
</feature>
<dbReference type="FunCoup" id="A0A2P5E792">
    <property type="interactions" value="560"/>
</dbReference>
<reference evidence="10" key="1">
    <citation type="submission" date="2016-06" db="EMBL/GenBank/DDBJ databases">
        <title>Parallel loss of symbiosis genes in relatives of nitrogen-fixing non-legume Parasponia.</title>
        <authorList>
            <person name="Van Velzen R."/>
            <person name="Holmer R."/>
            <person name="Bu F."/>
            <person name="Rutten L."/>
            <person name="Van Zeijl A."/>
            <person name="Liu W."/>
            <person name="Santuari L."/>
            <person name="Cao Q."/>
            <person name="Sharma T."/>
            <person name="Shen D."/>
            <person name="Roswanjaya Y."/>
            <person name="Wardhani T."/>
            <person name="Kalhor M.S."/>
            <person name="Jansen J."/>
            <person name="Van den Hoogen J."/>
            <person name="Gungor B."/>
            <person name="Hartog M."/>
            <person name="Hontelez J."/>
            <person name="Verver J."/>
            <person name="Yang W.-C."/>
            <person name="Schijlen E."/>
            <person name="Repin R."/>
            <person name="Schilthuizen M."/>
            <person name="Schranz E."/>
            <person name="Heidstra R."/>
            <person name="Miyata K."/>
            <person name="Fedorova E."/>
            <person name="Kohlen W."/>
            <person name="Bisseling T."/>
            <person name="Smit S."/>
            <person name="Geurts R."/>
        </authorList>
    </citation>
    <scope>NUCLEOTIDE SEQUENCE [LARGE SCALE GENOMIC DNA]</scope>
    <source>
        <strain evidence="10">cv. RG33-2</strain>
    </source>
</reference>
<feature type="compositionally biased region" description="Polar residues" evidence="7">
    <location>
        <begin position="130"/>
        <end position="149"/>
    </location>
</feature>
<keyword evidence="3" id="KW-0963">Cytoplasm</keyword>
<feature type="compositionally biased region" description="Polar residues" evidence="7">
    <location>
        <begin position="321"/>
        <end position="333"/>
    </location>
</feature>
<sequence length="461" mass="50049">MDSDTAFATDGLEVAYQNGSYLQSPAPGEDFVVDDVNVTTSESYETAATNGNAKVVVKLNTGEAEEESTEYAASNGLTVAKEGDAKGSDHSKQTQLQKGQGKSKNGKPSCLKIASGNSVNKNKDGAAISTVLNGSIASSAQPRKTIKSRSSTEQKQSRKSEMAGPEGLTDNDKPKLKHLIKEPVTKAEVEADSKSSSYPSYIAYLPTSEDAKPRRVGMLPNYGFSFKCDQRAEKRREFYSKLEEKIHAKEVEKNNLQAKSKETQEAEIKLLRKSLTFKATPMPSFYQEPPPPKVELKKIPTTRAKSPKLGRRKSLPPTDAEGNNNAINQSSRLSLDEKVSHPAKGPAVQPRKPQRKSLPTLPSEKTTLPNTIKGRKISSKGTNEEKTSLSNSKQEESIVSNATNEGKSTSNATDETGSSIQDQEAVPKAKPGETQPYTDDEPVFEDQTHPTSTQELTAVEL</sequence>
<comment type="similarity">
    <text evidence="2">Belongs to the TPX2 family.</text>
</comment>
<dbReference type="OrthoDB" id="1939285at2759"/>
<comment type="subcellular location">
    <subcellularLocation>
        <location evidence="1">Cytoplasm</location>
        <location evidence="1">Cytoskeleton</location>
    </subcellularLocation>
</comment>
<proteinExistence type="inferred from homology"/>
<organism evidence="9 10">
    <name type="scientific">Trema orientale</name>
    <name type="common">Charcoal tree</name>
    <name type="synonym">Celtis orientalis</name>
    <dbReference type="NCBI Taxonomy" id="63057"/>
    <lineage>
        <taxon>Eukaryota</taxon>
        <taxon>Viridiplantae</taxon>
        <taxon>Streptophyta</taxon>
        <taxon>Embryophyta</taxon>
        <taxon>Tracheophyta</taxon>
        <taxon>Spermatophyta</taxon>
        <taxon>Magnoliopsida</taxon>
        <taxon>eudicotyledons</taxon>
        <taxon>Gunneridae</taxon>
        <taxon>Pentapetalae</taxon>
        <taxon>rosids</taxon>
        <taxon>fabids</taxon>
        <taxon>Rosales</taxon>
        <taxon>Cannabaceae</taxon>
        <taxon>Trema</taxon>
    </lineage>
</organism>
<name>A0A2P5E792_TREOI</name>
<dbReference type="GO" id="GO:0005874">
    <property type="term" value="C:microtubule"/>
    <property type="evidence" value="ECO:0007669"/>
    <property type="project" value="UniProtKB-KW"/>
</dbReference>
<keyword evidence="6" id="KW-0175">Coiled coil</keyword>
<feature type="domain" description="TPX2 C-terminal" evidence="8">
    <location>
        <begin position="224"/>
        <end position="299"/>
    </location>
</feature>
<evidence type="ECO:0000313" key="10">
    <source>
        <dbReference type="Proteomes" id="UP000237000"/>
    </source>
</evidence>
<evidence type="ECO:0000256" key="3">
    <source>
        <dbReference type="ARBA" id="ARBA00022490"/>
    </source>
</evidence>
<feature type="region of interest" description="Disordered" evidence="7">
    <location>
        <begin position="64"/>
        <end position="196"/>
    </location>
</feature>
<dbReference type="InParanoid" id="A0A2P5E792"/>
<protein>
    <submittedName>
        <fullName evidence="9">TPX2, C-terminal</fullName>
    </submittedName>
</protein>
<keyword evidence="5" id="KW-0206">Cytoskeleton</keyword>
<feature type="compositionally biased region" description="Basic and acidic residues" evidence="7">
    <location>
        <begin position="81"/>
        <end position="92"/>
    </location>
</feature>
<evidence type="ECO:0000256" key="5">
    <source>
        <dbReference type="ARBA" id="ARBA00023212"/>
    </source>
</evidence>
<evidence type="ECO:0000259" key="8">
    <source>
        <dbReference type="Pfam" id="PF06886"/>
    </source>
</evidence>
<dbReference type="PANTHER" id="PTHR31358">
    <property type="entry name" value="PROTEIN WVD2-LIKE 4"/>
    <property type="match status" value="1"/>
</dbReference>
<feature type="compositionally biased region" description="Basic and acidic residues" evidence="7">
    <location>
        <begin position="170"/>
        <end position="193"/>
    </location>
</feature>
<feature type="compositionally biased region" description="Basic residues" evidence="7">
    <location>
        <begin position="305"/>
        <end position="314"/>
    </location>
</feature>
<dbReference type="PANTHER" id="PTHR31358:SF29">
    <property type="entry name" value="PROTEIN WVD2-LIKE 5-RELATED"/>
    <property type="match status" value="1"/>
</dbReference>
<dbReference type="InterPro" id="IPR044833">
    <property type="entry name" value="WDL5/6"/>
</dbReference>
<feature type="compositionally biased region" description="Polar residues" evidence="7">
    <location>
        <begin position="93"/>
        <end position="103"/>
    </location>
</feature>
<dbReference type="Pfam" id="PF06886">
    <property type="entry name" value="TPX2"/>
    <property type="match status" value="1"/>
</dbReference>
<comment type="caution">
    <text evidence="9">The sequence shown here is derived from an EMBL/GenBank/DDBJ whole genome shotgun (WGS) entry which is preliminary data.</text>
</comment>
<feature type="region of interest" description="Disordered" evidence="7">
    <location>
        <begin position="279"/>
        <end position="461"/>
    </location>
</feature>
<dbReference type="GO" id="GO:0008017">
    <property type="term" value="F:microtubule binding"/>
    <property type="evidence" value="ECO:0007669"/>
    <property type="project" value="InterPro"/>
</dbReference>
<gene>
    <name evidence="9" type="ORF">TorRG33x02_227720</name>
</gene>
<evidence type="ECO:0000256" key="7">
    <source>
        <dbReference type="SAM" id="MobiDB-lite"/>
    </source>
</evidence>
<feature type="compositionally biased region" description="Polar residues" evidence="7">
    <location>
        <begin position="449"/>
        <end position="461"/>
    </location>
</feature>
<dbReference type="AlphaFoldDB" id="A0A2P5E792"/>